<comment type="caution">
    <text evidence="1">The sequence shown here is derived from an EMBL/GenBank/DDBJ whole genome shotgun (WGS) entry which is preliminary data.</text>
</comment>
<dbReference type="GO" id="GO:0005524">
    <property type="term" value="F:ATP binding"/>
    <property type="evidence" value="ECO:0007669"/>
    <property type="project" value="UniProtKB-KW"/>
</dbReference>
<name>A0A5T1VNI9_CAMJU</name>
<proteinExistence type="predicted"/>
<sequence>MKVLNFFYENHPKFEVSYERKNQISKPNIIIKGPRFCGKKTLIFNFLSQFKASE</sequence>
<protein>
    <submittedName>
        <fullName evidence="1">ATP-binding protein</fullName>
    </submittedName>
</protein>
<organism evidence="1">
    <name type="scientific">Campylobacter jejuni</name>
    <dbReference type="NCBI Taxonomy" id="197"/>
    <lineage>
        <taxon>Bacteria</taxon>
        <taxon>Pseudomonadati</taxon>
        <taxon>Campylobacterota</taxon>
        <taxon>Epsilonproteobacteria</taxon>
        <taxon>Campylobacterales</taxon>
        <taxon>Campylobacteraceae</taxon>
        <taxon>Campylobacter</taxon>
    </lineage>
</organism>
<evidence type="ECO:0000313" key="1">
    <source>
        <dbReference type="EMBL" id="EAL7091437.1"/>
    </source>
</evidence>
<gene>
    <name evidence="1" type="ORF">DUH84_04600</name>
</gene>
<accession>A0A5T1VNI9</accession>
<reference evidence="1" key="1">
    <citation type="submission" date="2018-07" db="EMBL/GenBank/DDBJ databases">
        <authorList>
            <consortium name="NARMS: The National Antimicrobial Resistance Monitoring System"/>
        </authorList>
    </citation>
    <scope>NUCLEOTIDE SEQUENCE</scope>
    <source>
        <strain evidence="1">FSIS11811530</strain>
    </source>
</reference>
<feature type="non-terminal residue" evidence="1">
    <location>
        <position position="54"/>
    </location>
</feature>
<keyword evidence="1" id="KW-0067">ATP-binding</keyword>
<dbReference type="AlphaFoldDB" id="A0A5T1VNI9"/>
<dbReference type="EMBL" id="AACQNU010000024">
    <property type="protein sequence ID" value="EAL7091437.1"/>
    <property type="molecule type" value="Genomic_DNA"/>
</dbReference>
<keyword evidence="1" id="KW-0547">Nucleotide-binding</keyword>